<dbReference type="Pfam" id="PF00583">
    <property type="entry name" value="Acetyltransf_1"/>
    <property type="match status" value="1"/>
</dbReference>
<evidence type="ECO:0000256" key="2">
    <source>
        <dbReference type="ARBA" id="ARBA00022490"/>
    </source>
</evidence>
<keyword evidence="3 6" id="KW-0808">Transferase</keyword>
<dbReference type="STRING" id="1073423.SAMN04488700_0346"/>
<dbReference type="Proteomes" id="UP000193435">
    <property type="component" value="Unassembled WGS sequence"/>
</dbReference>
<dbReference type="GO" id="GO:0008080">
    <property type="term" value="F:N-acetyltransferase activity"/>
    <property type="evidence" value="ECO:0007669"/>
    <property type="project" value="InterPro"/>
</dbReference>
<proteinExistence type="inferred from homology"/>
<comment type="similarity">
    <text evidence="1">Belongs to the acetyltransferase family. RimI subfamily.</text>
</comment>
<reference evidence="6 7" key="1">
    <citation type="submission" date="2017-04" db="EMBL/GenBank/DDBJ databases">
        <authorList>
            <person name="Afonso C.L."/>
            <person name="Miller P.J."/>
            <person name="Scott M.A."/>
            <person name="Spackman E."/>
            <person name="Goraichik I."/>
            <person name="Dimitrov K.M."/>
            <person name="Suarez D.L."/>
            <person name="Swayne D.E."/>
        </authorList>
    </citation>
    <scope>NUCLEOTIDE SEQUENCE [LARGE SCALE GENOMIC DNA]</scope>
    <source>
        <strain evidence="6 7">LMG26642</strain>
    </source>
</reference>
<evidence type="ECO:0000256" key="3">
    <source>
        <dbReference type="ARBA" id="ARBA00022679"/>
    </source>
</evidence>
<evidence type="ECO:0000313" key="6">
    <source>
        <dbReference type="EMBL" id="SMH26953.1"/>
    </source>
</evidence>
<name>A0A1X7MSM8_9LACT</name>
<feature type="domain" description="N-acetyltransferase" evidence="5">
    <location>
        <begin position="45"/>
        <end position="192"/>
    </location>
</feature>
<dbReference type="InterPro" id="IPR006464">
    <property type="entry name" value="AcTrfase_RimI/Ard1"/>
</dbReference>
<evidence type="ECO:0000256" key="4">
    <source>
        <dbReference type="ARBA" id="ARBA00023315"/>
    </source>
</evidence>
<dbReference type="Gene3D" id="3.40.630.30">
    <property type="match status" value="1"/>
</dbReference>
<keyword evidence="4" id="KW-0012">Acyltransferase</keyword>
<dbReference type="NCBIfam" id="TIGR01575">
    <property type="entry name" value="rimI"/>
    <property type="match status" value="1"/>
</dbReference>
<keyword evidence="7" id="KW-1185">Reference proteome</keyword>
<dbReference type="AlphaFoldDB" id="A0A1X7MSM8"/>
<organism evidence="6 7">
    <name type="scientific">Carnobacterium iners</name>
    <dbReference type="NCBI Taxonomy" id="1073423"/>
    <lineage>
        <taxon>Bacteria</taxon>
        <taxon>Bacillati</taxon>
        <taxon>Bacillota</taxon>
        <taxon>Bacilli</taxon>
        <taxon>Lactobacillales</taxon>
        <taxon>Carnobacteriaceae</taxon>
        <taxon>Carnobacterium</taxon>
    </lineage>
</organism>
<dbReference type="PANTHER" id="PTHR43420">
    <property type="entry name" value="ACETYLTRANSFERASE"/>
    <property type="match status" value="1"/>
</dbReference>
<sequence>MKRFKEWFDRQKARISKSNRLQKSTLAEKVQFPKSMVELDDGQFVELRIAIEDDIADILRIQKLSYNGTTPWGEGALRREITHNKRALYLIVRDEKEAVAFIGTWFVDGESHITNIAVVPVKRRNGIAYLLIKKVIYLAVQQKMDKVSLEVRVSNKRAQKLYLKIGFKKVGIKKGYYAGDHEDALEMRLPLLRM</sequence>
<dbReference type="SUPFAM" id="SSF55729">
    <property type="entry name" value="Acyl-CoA N-acyltransferases (Nat)"/>
    <property type="match status" value="1"/>
</dbReference>
<dbReference type="PANTHER" id="PTHR43420:SF44">
    <property type="entry name" value="ACETYLTRANSFERASE YPEA"/>
    <property type="match status" value="1"/>
</dbReference>
<protein>
    <submittedName>
        <fullName evidence="6">Ribosomal-protein-alanine N-acetyltransferase</fullName>
    </submittedName>
</protein>
<dbReference type="RefSeq" id="WP_085558699.1">
    <property type="nucleotide sequence ID" value="NZ_FOAH01000022.1"/>
</dbReference>
<gene>
    <name evidence="6" type="ORF">SAMN04488700_0346</name>
</gene>
<dbReference type="EMBL" id="FXBJ01000002">
    <property type="protein sequence ID" value="SMH26953.1"/>
    <property type="molecule type" value="Genomic_DNA"/>
</dbReference>
<evidence type="ECO:0000259" key="5">
    <source>
        <dbReference type="PROSITE" id="PS51186"/>
    </source>
</evidence>
<accession>A0A1X7MSM8</accession>
<dbReference type="PROSITE" id="PS51186">
    <property type="entry name" value="GNAT"/>
    <property type="match status" value="1"/>
</dbReference>
<dbReference type="InterPro" id="IPR016181">
    <property type="entry name" value="Acyl_CoA_acyltransferase"/>
</dbReference>
<dbReference type="CDD" id="cd04301">
    <property type="entry name" value="NAT_SF"/>
    <property type="match status" value="1"/>
</dbReference>
<dbReference type="OrthoDB" id="9794566at2"/>
<dbReference type="InterPro" id="IPR000182">
    <property type="entry name" value="GNAT_dom"/>
</dbReference>
<evidence type="ECO:0000313" key="7">
    <source>
        <dbReference type="Proteomes" id="UP000193435"/>
    </source>
</evidence>
<keyword evidence="2" id="KW-0963">Cytoplasm</keyword>
<dbReference type="InterPro" id="IPR050680">
    <property type="entry name" value="YpeA/RimI_acetyltransf"/>
</dbReference>
<evidence type="ECO:0000256" key="1">
    <source>
        <dbReference type="ARBA" id="ARBA00005395"/>
    </source>
</evidence>